<dbReference type="SUPFAM" id="SSF48452">
    <property type="entry name" value="TPR-like"/>
    <property type="match status" value="2"/>
</dbReference>
<gene>
    <name evidence="2" type="ORF">FB567DRAFT_625504</name>
</gene>
<dbReference type="Gene3D" id="3.40.50.300">
    <property type="entry name" value="P-loop containing nucleotide triphosphate hydrolases"/>
    <property type="match status" value="1"/>
</dbReference>
<dbReference type="PANTHER" id="PTHR48182:SF3">
    <property type="entry name" value="DUF676 DOMAIN-CONTAINING PROTEIN"/>
    <property type="match status" value="1"/>
</dbReference>
<dbReference type="SUPFAM" id="SSF52540">
    <property type="entry name" value="P-loop containing nucleoside triphosphate hydrolases"/>
    <property type="match status" value="1"/>
</dbReference>
<organism evidence="2 3">
    <name type="scientific">Paraphoma chrysanthemicola</name>
    <dbReference type="NCBI Taxonomy" id="798071"/>
    <lineage>
        <taxon>Eukaryota</taxon>
        <taxon>Fungi</taxon>
        <taxon>Dikarya</taxon>
        <taxon>Ascomycota</taxon>
        <taxon>Pezizomycotina</taxon>
        <taxon>Dothideomycetes</taxon>
        <taxon>Pleosporomycetidae</taxon>
        <taxon>Pleosporales</taxon>
        <taxon>Pleosporineae</taxon>
        <taxon>Phaeosphaeriaceae</taxon>
        <taxon>Paraphoma</taxon>
    </lineage>
</organism>
<dbReference type="SMART" id="SM00028">
    <property type="entry name" value="TPR"/>
    <property type="match status" value="3"/>
</dbReference>
<dbReference type="InterPro" id="IPR052374">
    <property type="entry name" value="SERAC1"/>
</dbReference>
<dbReference type="Gene3D" id="3.40.50.1820">
    <property type="entry name" value="alpha/beta hydrolase"/>
    <property type="match status" value="1"/>
</dbReference>
<evidence type="ECO:0000313" key="3">
    <source>
        <dbReference type="Proteomes" id="UP000813461"/>
    </source>
</evidence>
<dbReference type="Pfam" id="PF13424">
    <property type="entry name" value="TPR_12"/>
    <property type="match status" value="2"/>
</dbReference>
<dbReference type="InterPro" id="IPR029058">
    <property type="entry name" value="AB_hydrolase_fold"/>
</dbReference>
<dbReference type="InterPro" id="IPR000073">
    <property type="entry name" value="AB_hydrolase_1"/>
</dbReference>
<dbReference type="Pfam" id="PF12697">
    <property type="entry name" value="Abhydrolase_6"/>
    <property type="match status" value="1"/>
</dbReference>
<evidence type="ECO:0000313" key="2">
    <source>
        <dbReference type="EMBL" id="KAH7092522.1"/>
    </source>
</evidence>
<evidence type="ECO:0000259" key="1">
    <source>
        <dbReference type="Pfam" id="PF12697"/>
    </source>
</evidence>
<accession>A0A8K0W2H6</accession>
<name>A0A8K0W2H6_9PLEO</name>
<dbReference type="InterPro" id="IPR027417">
    <property type="entry name" value="P-loop_NTPase"/>
</dbReference>
<dbReference type="InterPro" id="IPR019734">
    <property type="entry name" value="TPR_rpt"/>
</dbReference>
<dbReference type="Proteomes" id="UP000813461">
    <property type="component" value="Unassembled WGS sequence"/>
</dbReference>
<dbReference type="AlphaFoldDB" id="A0A8K0W2H6"/>
<dbReference type="OrthoDB" id="1658288at2759"/>
<protein>
    <recommendedName>
        <fullName evidence="1">AB hydrolase-1 domain-containing protein</fullName>
    </recommendedName>
</protein>
<reference evidence="2" key="1">
    <citation type="journal article" date="2021" name="Nat. Commun.">
        <title>Genetic determinants of endophytism in the Arabidopsis root mycobiome.</title>
        <authorList>
            <person name="Mesny F."/>
            <person name="Miyauchi S."/>
            <person name="Thiergart T."/>
            <person name="Pickel B."/>
            <person name="Atanasova L."/>
            <person name="Karlsson M."/>
            <person name="Huettel B."/>
            <person name="Barry K.W."/>
            <person name="Haridas S."/>
            <person name="Chen C."/>
            <person name="Bauer D."/>
            <person name="Andreopoulos W."/>
            <person name="Pangilinan J."/>
            <person name="LaButti K."/>
            <person name="Riley R."/>
            <person name="Lipzen A."/>
            <person name="Clum A."/>
            <person name="Drula E."/>
            <person name="Henrissat B."/>
            <person name="Kohler A."/>
            <person name="Grigoriev I.V."/>
            <person name="Martin F.M."/>
            <person name="Hacquard S."/>
        </authorList>
    </citation>
    <scope>NUCLEOTIDE SEQUENCE</scope>
    <source>
        <strain evidence="2">MPI-SDFR-AT-0120</strain>
    </source>
</reference>
<dbReference type="SUPFAM" id="SSF53474">
    <property type="entry name" value="alpha/beta-Hydrolases"/>
    <property type="match status" value="1"/>
</dbReference>
<comment type="caution">
    <text evidence="2">The sequence shown here is derived from an EMBL/GenBank/DDBJ whole genome shotgun (WGS) entry which is preliminary data.</text>
</comment>
<dbReference type="PANTHER" id="PTHR48182">
    <property type="entry name" value="PROTEIN SERAC1"/>
    <property type="match status" value="1"/>
</dbReference>
<dbReference type="GO" id="GO:0043531">
    <property type="term" value="F:ADP binding"/>
    <property type="evidence" value="ECO:0007669"/>
    <property type="project" value="InterPro"/>
</dbReference>
<proteinExistence type="predicted"/>
<dbReference type="InterPro" id="IPR011990">
    <property type="entry name" value="TPR-like_helical_dom_sf"/>
</dbReference>
<sequence>MAHDDTEPTGLTFWSKQATTETPYNVDIIAVQGLGAHPFYTWVKKVAAPVTQEKRASKNLGRLFGKKNKTQVNHEEGETQIVMWPRDLLVPTFSSARVATYSYGSDWRDKHVNTSLRECGQQLLEVLLQHRQGDDERRRPLVFIGHSLGGLVVQQALAIAVHGSSYTDLRLSVAGIVFLGSPFQGSDEAAYAQWLAKLVRLQEEEGHKYTLLKTLQKESRELHNLSIDFWRSYGEYDMACFYENREAAYGPLSRQFVGTQSATLVGKKLVYMDADHSGLNKFSGRQDKNFILLLPELQRMVQNSDAIVKDRYRPHNADPTGNIHWIVPRTVNSLFTGRTELIDRIKRALHDDGGHTTVQKRLVLTGIGGIGKSEVCLTLADAMREDFWGIFWVDVASQATAKNDFLAVAKALGSPAESINESLSALAITKKRWLLILDNADDPRLDYKQYIPSGVAGVVIMTSRIPQCSQYSTVPAEALEGLDDEHSTQLLLKAAHVPEEQWQSCGKHAQKIVQLLGSHTLALIQAGAYIAEGYCQLDEYPERYERQRKRLLEHYPDQQQSRYRDVYATFEASADVLNSNKAGQDALDLLAILGMLHSSILPLQVFADAWRRAARVSKRSSKLNELGSLGQWHVSQLPAFSAPQAYEWDDFRLKKATALLATLSLVTRHRQDKLDGLSMHPLAHAWARDRLQTQQRKQAWLSTGCVLAMSQRQLDTWQVYERELRPHLQSFLAPRVEQMFSYTSHDAILAILLRCGWALDKMRDDDRLEVLLAGIYRELQINPEDPSEAHVKIWDLAARNLKHMGHIKGAVVLLEYAMKVRETLAETHPERLRSQHVLAGAYKSDGQTMEAIALLEHIVKVGETTLAETHPNQLASQHELAKAYRANGQKKEAIALLEHVVKVEETTLAETHPDRLVSQHALARAYKANGQTKEAVVLLEHVVKVEETTLAETHPDRLSSQHALALAYDANGQTADAIVLLESVVAVKSRVFSDNHPSRLISIKALRDMRARLAAA</sequence>
<dbReference type="EMBL" id="JAGMVJ010000003">
    <property type="protein sequence ID" value="KAH7092522.1"/>
    <property type="molecule type" value="Genomic_DNA"/>
</dbReference>
<feature type="domain" description="AB hydrolase-1" evidence="1">
    <location>
        <begin position="117"/>
        <end position="231"/>
    </location>
</feature>
<keyword evidence="3" id="KW-1185">Reference proteome</keyword>
<dbReference type="Gene3D" id="1.25.40.10">
    <property type="entry name" value="Tetratricopeptide repeat domain"/>
    <property type="match status" value="1"/>
</dbReference>